<feature type="transmembrane region" description="Helical" evidence="1">
    <location>
        <begin position="59"/>
        <end position="79"/>
    </location>
</feature>
<feature type="transmembrane region" description="Helical" evidence="1">
    <location>
        <begin position="21"/>
        <end position="39"/>
    </location>
</feature>
<protein>
    <submittedName>
        <fullName evidence="2">Uncharacterized protein</fullName>
    </submittedName>
</protein>
<sequence>MGMNPFICLFFGNPRRLAGTLAGVAMLVAIFAPGAFHWFTERAADELNWTLGTLVTKLWPWIQIGAFVAIAAGVILSILRPKKGGS</sequence>
<name>A0A0G0RH84_9BACT</name>
<dbReference type="EMBL" id="LBWR01000001">
    <property type="protein sequence ID" value="KKR13032.1"/>
    <property type="molecule type" value="Genomic_DNA"/>
</dbReference>
<comment type="caution">
    <text evidence="2">The sequence shown here is derived from an EMBL/GenBank/DDBJ whole genome shotgun (WGS) entry which is preliminary data.</text>
</comment>
<keyword evidence="1" id="KW-1133">Transmembrane helix</keyword>
<accession>A0A0G0RH84</accession>
<reference evidence="2 3" key="1">
    <citation type="journal article" date="2015" name="Nature">
        <title>rRNA introns, odd ribosomes, and small enigmatic genomes across a large radiation of phyla.</title>
        <authorList>
            <person name="Brown C.T."/>
            <person name="Hug L.A."/>
            <person name="Thomas B.C."/>
            <person name="Sharon I."/>
            <person name="Castelle C.J."/>
            <person name="Singh A."/>
            <person name="Wilkins M.J."/>
            <person name="Williams K.H."/>
            <person name="Banfield J.F."/>
        </authorList>
    </citation>
    <scope>NUCLEOTIDE SEQUENCE [LARGE SCALE GENOMIC DNA]</scope>
</reference>
<evidence type="ECO:0000313" key="3">
    <source>
        <dbReference type="Proteomes" id="UP000034665"/>
    </source>
</evidence>
<gene>
    <name evidence="2" type="ORF">UT41_C0001G0576</name>
</gene>
<evidence type="ECO:0000313" key="2">
    <source>
        <dbReference type="EMBL" id="KKR13032.1"/>
    </source>
</evidence>
<keyword evidence="1" id="KW-0472">Membrane</keyword>
<evidence type="ECO:0000256" key="1">
    <source>
        <dbReference type="SAM" id="Phobius"/>
    </source>
</evidence>
<keyword evidence="1" id="KW-0812">Transmembrane</keyword>
<proteinExistence type="predicted"/>
<dbReference type="Proteomes" id="UP000034665">
    <property type="component" value="Unassembled WGS sequence"/>
</dbReference>
<organism evidence="2 3">
    <name type="scientific">Candidatus Wolfebacteria bacterium GW2011_GWC2_39_22</name>
    <dbReference type="NCBI Taxonomy" id="1619013"/>
    <lineage>
        <taxon>Bacteria</taxon>
        <taxon>Candidatus Wolfeibacteriota</taxon>
    </lineage>
</organism>
<dbReference type="AlphaFoldDB" id="A0A0G0RH84"/>